<dbReference type="InterPro" id="IPR024188">
    <property type="entry name" value="GltB"/>
</dbReference>
<dbReference type="InterPro" id="IPR002932">
    <property type="entry name" value="Glu_synthdom"/>
</dbReference>
<evidence type="ECO:0000313" key="4">
    <source>
        <dbReference type="EMBL" id="WAA13845.1"/>
    </source>
</evidence>
<dbReference type="GO" id="GO:0006537">
    <property type="term" value="P:glutamate biosynthetic process"/>
    <property type="evidence" value="ECO:0007669"/>
    <property type="project" value="InterPro"/>
</dbReference>
<dbReference type="EMBL" id="CP106877">
    <property type="protein sequence ID" value="WAA13845.1"/>
    <property type="molecule type" value="Genomic_DNA"/>
</dbReference>
<evidence type="ECO:0000313" key="5">
    <source>
        <dbReference type="Proteomes" id="UP001164726"/>
    </source>
</evidence>
<comment type="similarity">
    <text evidence="1 2">Belongs to the glutamate synthase family.</text>
</comment>
<reference evidence="4" key="1">
    <citation type="submission" date="2022-09" db="EMBL/GenBank/DDBJ databases">
        <title>Complete Genomes of Fervidibacillus albus and Fervidibacillus halotolerans isolated from tidal flat sediments.</title>
        <authorList>
            <person name="Kwon K.K."/>
            <person name="Yang S.-H."/>
            <person name="Park M.J."/>
            <person name="Oh H.-M."/>
        </authorList>
    </citation>
    <scope>NUCLEOTIDE SEQUENCE</scope>
    <source>
        <strain evidence="4">MEBiC13594</strain>
    </source>
</reference>
<evidence type="ECO:0000256" key="2">
    <source>
        <dbReference type="PIRNR" id="PIRNR006429"/>
    </source>
</evidence>
<dbReference type="FunFam" id="3.20.20.70:FF:000156">
    <property type="entry name" value="Glutamate synthase domain protein"/>
    <property type="match status" value="1"/>
</dbReference>
<evidence type="ECO:0000256" key="1">
    <source>
        <dbReference type="ARBA" id="ARBA00009716"/>
    </source>
</evidence>
<evidence type="ECO:0000259" key="3">
    <source>
        <dbReference type="Pfam" id="PF01645"/>
    </source>
</evidence>
<dbReference type="PIRSF" id="PIRSF006429">
    <property type="entry name" value="GOGAT_lg_2"/>
    <property type="match status" value="1"/>
</dbReference>
<protein>
    <submittedName>
        <fullName evidence="4">FMN-binding glutamate synthase family protein</fullName>
    </submittedName>
</protein>
<dbReference type="PANTHER" id="PTHR43819:SF1">
    <property type="entry name" value="ARCHAEAL-TYPE GLUTAMATE SYNTHASE [NADPH]"/>
    <property type="match status" value="1"/>
</dbReference>
<dbReference type="GO" id="GO:0015930">
    <property type="term" value="F:glutamate synthase activity"/>
    <property type="evidence" value="ECO:0007669"/>
    <property type="project" value="InterPro"/>
</dbReference>
<dbReference type="Pfam" id="PF01645">
    <property type="entry name" value="Glu_synthase"/>
    <property type="match status" value="1"/>
</dbReference>
<gene>
    <name evidence="4" type="ORF">OE105_00215</name>
</gene>
<dbReference type="Proteomes" id="UP001164726">
    <property type="component" value="Chromosome"/>
</dbReference>
<organism evidence="4 5">
    <name type="scientific">Fervidibacillus halotolerans</name>
    <dbReference type="NCBI Taxonomy" id="2980027"/>
    <lineage>
        <taxon>Bacteria</taxon>
        <taxon>Bacillati</taxon>
        <taxon>Bacillota</taxon>
        <taxon>Bacilli</taxon>
        <taxon>Bacillales</taxon>
        <taxon>Bacillaceae</taxon>
        <taxon>Fervidibacillus</taxon>
    </lineage>
</organism>
<dbReference type="InterPro" id="IPR027283">
    <property type="entry name" value="YerD"/>
</dbReference>
<proteinExistence type="inferred from homology"/>
<feature type="domain" description="Glutamate synthase" evidence="3">
    <location>
        <begin position="104"/>
        <end position="479"/>
    </location>
</feature>
<dbReference type="SUPFAM" id="SSF51395">
    <property type="entry name" value="FMN-linked oxidoreductases"/>
    <property type="match status" value="1"/>
</dbReference>
<dbReference type="Gene3D" id="3.20.20.70">
    <property type="entry name" value="Aldolase class I"/>
    <property type="match status" value="1"/>
</dbReference>
<dbReference type="AlphaFoldDB" id="A0A9E8RYI1"/>
<dbReference type="PANTHER" id="PTHR43819">
    <property type="entry name" value="ARCHAEAL-TYPE GLUTAMATE SYNTHASE [NADPH]"/>
    <property type="match status" value="1"/>
</dbReference>
<sequence>MILIIPGLFAIFFLFYDRRQQSHSVLRNYPLIGRMRYFLEHIGPELRQYWFINDNEGQPFSRKDYQDIVIPAKYKKRILGFGSKRNFEEGGFYIKNSMFPKQTNELVIDQEPKIQTKVYEIDKENLFSRKEHRVDRVIDPYLLSDKDAIIIGPNCRKPFRVKGLIGMSGMSYGALGERAITALSIGLGRAGGTWMNTGEGGLSDYHLKGNVDLIMQIGPGLFGVRTKDGQFSWELLKKKSELKQVKAIELKLAQGAKARGGHVEAEKVNPEIAKIRNIEPYQAVDSPNRFKEFTDLPSMFDFIENIRDVTGLPVGIKIVVGKRTEIEQLAKLMKETGKGPDFITVDGGEGGTGATYQELADSVGLPLRSGLMLLHDVLTEYGVRDRVKIIASGKLFTPDRIAVALALGADLVNIARAFMVTVGCIMAQVCHTNHCPVGVATTDPKLQKALSIEEKSYRVTNYLVSLREGLYNLAAACGIESPVYFTREHIVYKDKYDRLYELNQLKK</sequence>
<dbReference type="PIRSF" id="PIRSF500060">
    <property type="entry name" value="UCP500060"/>
    <property type="match status" value="1"/>
</dbReference>
<dbReference type="InterPro" id="IPR013785">
    <property type="entry name" value="Aldolase_TIM"/>
</dbReference>
<name>A0A9E8RYI1_9BACI</name>
<keyword evidence="5" id="KW-1185">Reference proteome</keyword>
<dbReference type="RefSeq" id="WP_275422055.1">
    <property type="nucleotide sequence ID" value="NZ_CP106877.1"/>
</dbReference>
<dbReference type="CDD" id="cd02808">
    <property type="entry name" value="GltS_FMN"/>
    <property type="match status" value="1"/>
</dbReference>
<accession>A0A9E8RYI1</accession>
<dbReference type="KEGG" id="fhl:OE105_00215"/>